<keyword evidence="2" id="KW-1185">Reference proteome</keyword>
<comment type="caution">
    <text evidence="1">The sequence shown here is derived from an EMBL/GenBank/DDBJ whole genome shotgun (WGS) entry which is preliminary data.</text>
</comment>
<dbReference type="EMBL" id="VUJU01016071">
    <property type="protein sequence ID" value="KAF0691016.1"/>
    <property type="molecule type" value="Genomic_DNA"/>
</dbReference>
<sequence>MKYQNAWIYTINSTDNVAISCEKKDQAMNILLTGNGVLILNKDCRGYTPQMVLMPSINLNSTHFNLRFNLTISDVGITTNLTIPTSLKRKISSGNIHTNSVIKLIDLGQYPKSIEEIEQLIPTRRKGQTKQ</sequence>
<gene>
    <name evidence="1" type="ORF">FWK35_00038087</name>
</gene>
<accession>A0A6G0VKE7</accession>
<organism evidence="1 2">
    <name type="scientific">Aphis craccivora</name>
    <name type="common">Cowpea aphid</name>
    <dbReference type="NCBI Taxonomy" id="307492"/>
    <lineage>
        <taxon>Eukaryota</taxon>
        <taxon>Metazoa</taxon>
        <taxon>Ecdysozoa</taxon>
        <taxon>Arthropoda</taxon>
        <taxon>Hexapoda</taxon>
        <taxon>Insecta</taxon>
        <taxon>Pterygota</taxon>
        <taxon>Neoptera</taxon>
        <taxon>Paraneoptera</taxon>
        <taxon>Hemiptera</taxon>
        <taxon>Sternorrhyncha</taxon>
        <taxon>Aphidomorpha</taxon>
        <taxon>Aphidoidea</taxon>
        <taxon>Aphididae</taxon>
        <taxon>Aphidini</taxon>
        <taxon>Aphis</taxon>
        <taxon>Aphis</taxon>
    </lineage>
</organism>
<reference evidence="1 2" key="1">
    <citation type="submission" date="2019-08" db="EMBL/GenBank/DDBJ databases">
        <title>Whole genome of Aphis craccivora.</title>
        <authorList>
            <person name="Voronova N.V."/>
            <person name="Shulinski R.S."/>
            <person name="Bandarenka Y.V."/>
            <person name="Zhorov D.G."/>
            <person name="Warner D."/>
        </authorList>
    </citation>
    <scope>NUCLEOTIDE SEQUENCE [LARGE SCALE GENOMIC DNA]</scope>
    <source>
        <strain evidence="1">180601</strain>
        <tissue evidence="1">Whole Body</tissue>
    </source>
</reference>
<protein>
    <submittedName>
        <fullName evidence="1">Uncharacterized protein</fullName>
    </submittedName>
</protein>
<dbReference type="AlphaFoldDB" id="A0A6G0VKE7"/>
<proteinExistence type="predicted"/>
<evidence type="ECO:0000313" key="1">
    <source>
        <dbReference type="EMBL" id="KAF0691016.1"/>
    </source>
</evidence>
<name>A0A6G0VKE7_APHCR</name>
<evidence type="ECO:0000313" key="2">
    <source>
        <dbReference type="Proteomes" id="UP000478052"/>
    </source>
</evidence>
<dbReference type="Proteomes" id="UP000478052">
    <property type="component" value="Unassembled WGS sequence"/>
</dbReference>